<dbReference type="Gene3D" id="3.30.420.40">
    <property type="match status" value="2"/>
</dbReference>
<dbReference type="OrthoDB" id="9796533at2"/>
<reference evidence="4 7" key="2">
    <citation type="submission" date="2018-05" db="EMBL/GenBank/DDBJ databases">
        <title>Genomic Encyclopedia of Type Strains, Phase IV (KMG-IV): sequencing the most valuable type-strain genomes for metagenomic binning, comparative biology and taxonomic classification.</title>
        <authorList>
            <person name="Goeker M."/>
        </authorList>
    </citation>
    <scope>NUCLEOTIDE SEQUENCE [LARGE SCALE GENOMIC DNA]</scope>
    <source>
        <strain evidence="4 7">DSM 28816</strain>
    </source>
</reference>
<dbReference type="Gene3D" id="1.10.10.10">
    <property type="entry name" value="Winged helix-like DNA-binding domain superfamily/Winged helix DNA-binding domain"/>
    <property type="match status" value="1"/>
</dbReference>
<evidence type="ECO:0000313" key="6">
    <source>
        <dbReference type="Proteomes" id="UP000216411"/>
    </source>
</evidence>
<dbReference type="EMBL" id="QICS01000009">
    <property type="protein sequence ID" value="PXV87729.1"/>
    <property type="molecule type" value="Genomic_DNA"/>
</dbReference>
<proteinExistence type="inferred from homology"/>
<dbReference type="RefSeq" id="WP_094376126.1">
    <property type="nucleotide sequence ID" value="NZ_NOKA02000006.1"/>
</dbReference>
<reference evidence="5" key="3">
    <citation type="submission" date="2018-07" db="EMBL/GenBank/DDBJ databases">
        <authorList>
            <person name="Quirk P.G."/>
            <person name="Krulwich T.A."/>
        </authorList>
    </citation>
    <scope>NUCLEOTIDE SEQUENCE</scope>
    <source>
        <strain evidence="5">CCRI-19302</strain>
    </source>
</reference>
<dbReference type="Pfam" id="PF13412">
    <property type="entry name" value="HTH_24"/>
    <property type="match status" value="1"/>
</dbReference>
<evidence type="ECO:0000313" key="5">
    <source>
        <dbReference type="EMBL" id="RDY32101.1"/>
    </source>
</evidence>
<dbReference type="Proteomes" id="UP000247523">
    <property type="component" value="Unassembled WGS sequence"/>
</dbReference>
<evidence type="ECO:0000256" key="3">
    <source>
        <dbReference type="ARBA" id="ARBA00022629"/>
    </source>
</evidence>
<keyword evidence="3" id="KW-0119">Carbohydrate metabolism</keyword>
<evidence type="ECO:0000313" key="7">
    <source>
        <dbReference type="Proteomes" id="UP000247523"/>
    </source>
</evidence>
<keyword evidence="4" id="KW-0808">Transferase</keyword>
<dbReference type="InterPro" id="IPR036388">
    <property type="entry name" value="WH-like_DNA-bd_sf"/>
</dbReference>
<dbReference type="SUPFAM" id="SSF46785">
    <property type="entry name" value="Winged helix' DNA-binding domain"/>
    <property type="match status" value="1"/>
</dbReference>
<dbReference type="InterPro" id="IPR043129">
    <property type="entry name" value="ATPase_NBD"/>
</dbReference>
<evidence type="ECO:0000313" key="4">
    <source>
        <dbReference type="EMBL" id="PXV87729.1"/>
    </source>
</evidence>
<dbReference type="Proteomes" id="UP000216411">
    <property type="component" value="Unassembled WGS sequence"/>
</dbReference>
<dbReference type="Pfam" id="PF00480">
    <property type="entry name" value="ROK"/>
    <property type="match status" value="1"/>
</dbReference>
<keyword evidence="3" id="KW-0859">Xylose metabolism</keyword>
<dbReference type="AlphaFoldDB" id="A0A255IR77"/>
<organism evidence="5 6">
    <name type="scientific">Lachnotalea glycerini</name>
    <dbReference type="NCBI Taxonomy" id="1763509"/>
    <lineage>
        <taxon>Bacteria</taxon>
        <taxon>Bacillati</taxon>
        <taxon>Bacillota</taxon>
        <taxon>Clostridia</taxon>
        <taxon>Lachnospirales</taxon>
        <taxon>Lachnospiraceae</taxon>
        <taxon>Lachnotalea</taxon>
    </lineage>
</organism>
<keyword evidence="4" id="KW-0418">Kinase</keyword>
<evidence type="ECO:0000256" key="1">
    <source>
        <dbReference type="ARBA" id="ARBA00002486"/>
    </source>
</evidence>
<comment type="similarity">
    <text evidence="2">Belongs to the ROK (NagC/XylR) family.</text>
</comment>
<keyword evidence="6" id="KW-1185">Reference proteome</keyword>
<comment type="caution">
    <text evidence="5">The sequence shown here is derived from an EMBL/GenBank/DDBJ whole genome shotgun (WGS) entry which is preliminary data.</text>
</comment>
<sequence length="386" mass="42947">MPSKRASNIEVKKINRNRIFRYVNKYERVSRPDIASALGISTPTVLQNINELLLEGLVLEVGEFQSTGGRKATAIAPVQDVFYAMGIDITQNHVGLVLTNLSGEILRHKRVSKIYRNKRDYYKEMADIAKTFLAEGAGTDFNIGGVGISIPGIINLLSNKIIYSHALNITNVDCSVFTEFIPYPCTFINDANAAGIAEIYHIEDKFNAAYLSLSNYVGGAIIQEHDSFGEHDMINSLLYLGDNLRAGEFGHMTLVPGGNHCYCGKNGCVDTYCSAKVLARHADESLEKFFEELKDGNDSYAAIWEEYLNYLAIEVNNLRMVFDCRVIIGGYVGSFIEPYIARLREKAESRNTFETDGTYILPCRYKVEASALGAALQCVESFICKI</sequence>
<dbReference type="InterPro" id="IPR000600">
    <property type="entry name" value="ROK"/>
</dbReference>
<dbReference type="InterPro" id="IPR036390">
    <property type="entry name" value="WH_DNA-bd_sf"/>
</dbReference>
<protein>
    <submittedName>
        <fullName evidence="4">Putative NBD/HSP70 family sugar kinase</fullName>
    </submittedName>
    <submittedName>
        <fullName evidence="5">ROK family protein</fullName>
    </submittedName>
</protein>
<dbReference type="GO" id="GO:0016301">
    <property type="term" value="F:kinase activity"/>
    <property type="evidence" value="ECO:0007669"/>
    <property type="project" value="UniProtKB-KW"/>
</dbReference>
<evidence type="ECO:0000256" key="2">
    <source>
        <dbReference type="ARBA" id="ARBA00006479"/>
    </source>
</evidence>
<accession>A0A255IR77</accession>
<dbReference type="PANTHER" id="PTHR18964:SF149">
    <property type="entry name" value="BIFUNCTIONAL UDP-N-ACETYLGLUCOSAMINE 2-EPIMERASE_N-ACETYLMANNOSAMINE KINASE"/>
    <property type="match status" value="1"/>
</dbReference>
<dbReference type="EMBL" id="NOKA02000006">
    <property type="protein sequence ID" value="RDY32101.1"/>
    <property type="molecule type" value="Genomic_DNA"/>
</dbReference>
<dbReference type="GO" id="GO:0042732">
    <property type="term" value="P:D-xylose metabolic process"/>
    <property type="evidence" value="ECO:0007669"/>
    <property type="project" value="UniProtKB-KW"/>
</dbReference>
<comment type="function">
    <text evidence="1">Transcriptional repressor of xylose-utilizing enzymes.</text>
</comment>
<dbReference type="PANTHER" id="PTHR18964">
    <property type="entry name" value="ROK (REPRESSOR, ORF, KINASE) FAMILY"/>
    <property type="match status" value="1"/>
</dbReference>
<reference evidence="5 6" key="1">
    <citation type="journal article" date="2017" name="Genome Announc.">
        <title>Draft Genome Sequence of a Sporulating and Motile Strain of Lachnotalea glycerini Isolated from Water in Quebec City, Canada.</title>
        <authorList>
            <person name="Maheux A.F."/>
            <person name="Boudreau D.K."/>
            <person name="Berube E."/>
            <person name="Boissinot M."/>
            <person name="Raymond F."/>
            <person name="Brodeur S."/>
            <person name="Corbeil J."/>
            <person name="Isabel S."/>
            <person name="Omar R.F."/>
            <person name="Bergeron M.G."/>
        </authorList>
    </citation>
    <scope>NUCLEOTIDE SEQUENCE [LARGE SCALE GENOMIC DNA]</scope>
    <source>
        <strain evidence="5 6">CCRI-19302</strain>
    </source>
</reference>
<name>A0A255IR77_9FIRM</name>
<gene>
    <name evidence="4" type="ORF">C8E03_10919</name>
    <name evidence="5" type="ORF">CG710_006430</name>
</gene>
<dbReference type="SUPFAM" id="SSF53067">
    <property type="entry name" value="Actin-like ATPase domain"/>
    <property type="match status" value="1"/>
</dbReference>